<dbReference type="PANTHER" id="PTHR38847">
    <property type="match status" value="1"/>
</dbReference>
<dbReference type="Proteomes" id="UP000801428">
    <property type="component" value="Unassembled WGS sequence"/>
</dbReference>
<dbReference type="AlphaFoldDB" id="A0A9P4TE63"/>
<evidence type="ECO:0008006" key="4">
    <source>
        <dbReference type="Google" id="ProtNLM"/>
    </source>
</evidence>
<gene>
    <name evidence="2" type="ORF">E8E13_009012</name>
</gene>
<dbReference type="EMBL" id="SWKU01000011">
    <property type="protein sequence ID" value="KAF3002628.1"/>
    <property type="molecule type" value="Genomic_DNA"/>
</dbReference>
<organism evidence="2 3">
    <name type="scientific">Curvularia kusanoi</name>
    <name type="common">Cochliobolus kusanoi</name>
    <dbReference type="NCBI Taxonomy" id="90978"/>
    <lineage>
        <taxon>Eukaryota</taxon>
        <taxon>Fungi</taxon>
        <taxon>Dikarya</taxon>
        <taxon>Ascomycota</taxon>
        <taxon>Pezizomycotina</taxon>
        <taxon>Dothideomycetes</taxon>
        <taxon>Pleosporomycetidae</taxon>
        <taxon>Pleosporales</taxon>
        <taxon>Pleosporineae</taxon>
        <taxon>Pleosporaceae</taxon>
        <taxon>Curvularia</taxon>
    </lineage>
</organism>
<name>A0A9P4TE63_CURKU</name>
<keyword evidence="3" id="KW-1185">Reference proteome</keyword>
<accession>A0A9P4TE63</accession>
<reference evidence="2" key="1">
    <citation type="submission" date="2019-04" db="EMBL/GenBank/DDBJ databases">
        <title>Sequencing of skin fungus with MAO and IRED activity.</title>
        <authorList>
            <person name="Marsaioli A.J."/>
            <person name="Bonatto J.M.C."/>
            <person name="Reis Junior O."/>
        </authorList>
    </citation>
    <scope>NUCLEOTIDE SEQUENCE</scope>
    <source>
        <strain evidence="2">30M1</strain>
    </source>
</reference>
<feature type="signal peptide" evidence="1">
    <location>
        <begin position="1"/>
        <end position="16"/>
    </location>
</feature>
<evidence type="ECO:0000313" key="2">
    <source>
        <dbReference type="EMBL" id="KAF3002628.1"/>
    </source>
</evidence>
<dbReference type="Pfam" id="PF14273">
    <property type="entry name" value="DUF4360"/>
    <property type="match status" value="1"/>
</dbReference>
<evidence type="ECO:0000313" key="3">
    <source>
        <dbReference type="Proteomes" id="UP000801428"/>
    </source>
</evidence>
<feature type="chain" id="PRO_5040401693" description="DUF4360 domain containing protein" evidence="1">
    <location>
        <begin position="17"/>
        <end position="201"/>
    </location>
</feature>
<keyword evidence="1" id="KW-0732">Signal</keyword>
<dbReference type="PANTHER" id="PTHR38847:SF1">
    <property type="entry name" value="PSEUDOURIDINE SYNTHASE RSUA_RLUA-LIKE DOMAIN-CONTAINING PROTEIN"/>
    <property type="match status" value="1"/>
</dbReference>
<proteinExistence type="predicted"/>
<evidence type="ECO:0000256" key="1">
    <source>
        <dbReference type="SAM" id="SignalP"/>
    </source>
</evidence>
<sequence length="201" mass="21265">MKFVLPAAALLGVVSALPQNLSSPPPAFKIVNVVSGGTGCPQGSVDVDWTDDKVLPVYYGKEFTASVGPRSAITDSRKFCQLNLQLEYSAGYSFAIYSADYTGFADLDAGVTGTVKSSYYFSGSTDQTSSALVLSGPTKAKFKKQDNVDVEVWSPCSGETLFNVDASVALTPFTGPANGVLGIARESGRLGSDLYIKWKKC</sequence>
<comment type="caution">
    <text evidence="2">The sequence shown here is derived from an EMBL/GenBank/DDBJ whole genome shotgun (WGS) entry which is preliminary data.</text>
</comment>
<protein>
    <recommendedName>
        <fullName evidence="4">DUF4360 domain containing protein</fullName>
    </recommendedName>
</protein>
<dbReference type="InterPro" id="IPR025649">
    <property type="entry name" value="DUF4360"/>
</dbReference>
<dbReference type="OrthoDB" id="152248at2759"/>